<evidence type="ECO:0000256" key="1">
    <source>
        <dbReference type="SAM" id="Phobius"/>
    </source>
</evidence>
<keyword evidence="1" id="KW-0812">Transmembrane</keyword>
<evidence type="ECO:0008006" key="4">
    <source>
        <dbReference type="Google" id="ProtNLM"/>
    </source>
</evidence>
<feature type="transmembrane region" description="Helical" evidence="1">
    <location>
        <begin position="380"/>
        <end position="398"/>
    </location>
</feature>
<feature type="transmembrane region" description="Helical" evidence="1">
    <location>
        <begin position="12"/>
        <end position="31"/>
    </location>
</feature>
<name>A0A7R6P9P6_9GAMM</name>
<organism evidence="2 3">
    <name type="scientific">Neptunomonas japonica JAMM 1380</name>
    <dbReference type="NCBI Taxonomy" id="1441457"/>
    <lineage>
        <taxon>Bacteria</taxon>
        <taxon>Pseudomonadati</taxon>
        <taxon>Pseudomonadota</taxon>
        <taxon>Gammaproteobacteria</taxon>
        <taxon>Oceanospirillales</taxon>
        <taxon>Oceanospirillaceae</taxon>
        <taxon>Neptunomonas</taxon>
    </lineage>
</organism>
<feature type="transmembrane region" description="Helical" evidence="1">
    <location>
        <begin position="257"/>
        <end position="275"/>
    </location>
</feature>
<keyword evidence="1" id="KW-1133">Transmembrane helix</keyword>
<dbReference type="RefSeq" id="WP_201347049.1">
    <property type="nucleotide sequence ID" value="NZ_AP014546.1"/>
</dbReference>
<accession>A0A7R6P9P6</accession>
<keyword evidence="1" id="KW-0472">Membrane</keyword>
<gene>
    <name evidence="2" type="ORF">NEJAP_1873</name>
</gene>
<dbReference type="InterPro" id="IPR036259">
    <property type="entry name" value="MFS_trans_sf"/>
</dbReference>
<feature type="transmembrane region" description="Helical" evidence="1">
    <location>
        <begin position="37"/>
        <end position="55"/>
    </location>
</feature>
<sequence length="421" mass="47517">MKIVSSSFFQFAGIHSFMIGLLPFFIPVLLLKQGASVEGIALFIAVTGFGFIVSLKIWEALFQQSQWRWIIGLSFITEVLLVGVLLFSDTPIIWAFAALLNGAYNCFYWTTQRVLFSTMTSEPKNTISQTNTENQTGKQFGNFQILVVVVLKLGILVGALMLEDNLKYSLWLLSSFISLAGLIWFFQAERMNAFLKVSQALPVNIDAQKSKSTSMFFFKDSNNSAVVFYLDGVFLFLESYFWVVSLFLISQQSVKELGIVIVSLTVLLSVIFYLLKNKIDSIDRNKIYICAVIFYAISWWLRSLLDPSLPNHLVYPAILLIAFLTTFFRLSFNKRFFDHAKEQRPLNYLLAKSYLSQTGIVVFYSAVALLASYFSNVHSSLATLYLVLTPIALIYMVYSGPKESNVSSNVAANTPLRTSKT</sequence>
<feature type="transmembrane region" description="Helical" evidence="1">
    <location>
        <begin position="314"/>
        <end position="332"/>
    </location>
</feature>
<dbReference type="KEGG" id="njp:NEJAP_1873"/>
<feature type="transmembrane region" description="Helical" evidence="1">
    <location>
        <begin position="226"/>
        <end position="251"/>
    </location>
</feature>
<feature type="transmembrane region" description="Helical" evidence="1">
    <location>
        <begin position="67"/>
        <end position="86"/>
    </location>
</feature>
<feature type="transmembrane region" description="Helical" evidence="1">
    <location>
        <begin position="353"/>
        <end position="374"/>
    </location>
</feature>
<dbReference type="EMBL" id="AP014546">
    <property type="protein sequence ID" value="BBB29823.1"/>
    <property type="molecule type" value="Genomic_DNA"/>
</dbReference>
<protein>
    <recommendedName>
        <fullName evidence="4">MFS transporter</fullName>
    </recommendedName>
</protein>
<feature type="transmembrane region" description="Helical" evidence="1">
    <location>
        <begin position="168"/>
        <end position="186"/>
    </location>
</feature>
<dbReference type="AlphaFoldDB" id="A0A7R6P9P6"/>
<feature type="transmembrane region" description="Helical" evidence="1">
    <location>
        <begin position="92"/>
        <end position="110"/>
    </location>
</feature>
<evidence type="ECO:0000313" key="2">
    <source>
        <dbReference type="EMBL" id="BBB29823.1"/>
    </source>
</evidence>
<dbReference type="Proteomes" id="UP000595332">
    <property type="component" value="Chromosome"/>
</dbReference>
<proteinExistence type="predicted"/>
<dbReference type="SUPFAM" id="SSF103473">
    <property type="entry name" value="MFS general substrate transporter"/>
    <property type="match status" value="1"/>
</dbReference>
<reference evidence="2 3" key="1">
    <citation type="journal article" date="2008" name="Int. J. Syst. Evol. Microbiol.">
        <title>Neptunomonas japonica sp. nov., an Osedax japonicus symbiont-like bacterium isolated from sediment adjacent to sperm whale carcasses off Kagoshima, Japan.</title>
        <authorList>
            <person name="Miyazaki M."/>
            <person name="Nogi Y."/>
            <person name="Fujiwara Y."/>
            <person name="Kawato M."/>
            <person name="Kubokawa K."/>
            <person name="Horikoshi K."/>
        </authorList>
    </citation>
    <scope>NUCLEOTIDE SEQUENCE [LARGE SCALE GENOMIC DNA]</scope>
    <source>
        <strain evidence="2 3">JAMM 1380</strain>
    </source>
</reference>
<keyword evidence="3" id="KW-1185">Reference proteome</keyword>
<evidence type="ECO:0000313" key="3">
    <source>
        <dbReference type="Proteomes" id="UP000595332"/>
    </source>
</evidence>
<feature type="transmembrane region" description="Helical" evidence="1">
    <location>
        <begin position="287"/>
        <end position="302"/>
    </location>
</feature>
<feature type="transmembrane region" description="Helical" evidence="1">
    <location>
        <begin position="143"/>
        <end position="162"/>
    </location>
</feature>